<proteinExistence type="predicted"/>
<reference evidence="3" key="1">
    <citation type="submission" date="2019-03" db="EMBL/GenBank/DDBJ databases">
        <authorList>
            <person name="Danneels B."/>
        </authorList>
    </citation>
    <scope>NUCLEOTIDE SEQUENCE</scope>
</reference>
<gene>
    <name evidence="3" type="ORF">RAN3_2546</name>
</gene>
<dbReference type="InterPro" id="IPR013491">
    <property type="entry name" value="Tape_meas_N"/>
</dbReference>
<evidence type="ECO:0000256" key="1">
    <source>
        <dbReference type="SAM" id="Phobius"/>
    </source>
</evidence>
<evidence type="ECO:0000259" key="2">
    <source>
        <dbReference type="Pfam" id="PF20155"/>
    </source>
</evidence>
<dbReference type="AlphaFoldDB" id="A0A484U2G8"/>
<accession>A0A484U2G8</accession>
<name>A0A484U2G8_9ZZZZ</name>
<dbReference type="EMBL" id="CAADIO010000004">
    <property type="protein sequence ID" value="VFR81252.1"/>
    <property type="molecule type" value="Genomic_DNA"/>
</dbReference>
<keyword evidence="1" id="KW-0472">Membrane</keyword>
<keyword evidence="1" id="KW-0812">Transmembrane</keyword>
<dbReference type="Pfam" id="PF20155">
    <property type="entry name" value="TMP_3"/>
    <property type="match status" value="1"/>
</dbReference>
<organism evidence="3">
    <name type="scientific">plant metagenome</name>
    <dbReference type="NCBI Taxonomy" id="1297885"/>
    <lineage>
        <taxon>unclassified sequences</taxon>
        <taxon>metagenomes</taxon>
        <taxon>organismal metagenomes</taxon>
    </lineage>
</organism>
<evidence type="ECO:0000313" key="3">
    <source>
        <dbReference type="EMBL" id="VFR81252.1"/>
    </source>
</evidence>
<feature type="domain" description="Tape measure protein N-terminal" evidence="2">
    <location>
        <begin position="102"/>
        <end position="290"/>
    </location>
</feature>
<keyword evidence="1" id="KW-1133">Transmembrane helix</keyword>
<feature type="transmembrane region" description="Helical" evidence="1">
    <location>
        <begin position="355"/>
        <end position="377"/>
    </location>
</feature>
<feature type="transmembrane region" description="Helical" evidence="1">
    <location>
        <begin position="443"/>
        <end position="463"/>
    </location>
</feature>
<protein>
    <submittedName>
        <fullName evidence="3">Putative tail length tape measure protein</fullName>
    </submittedName>
</protein>
<dbReference type="NCBIfam" id="TIGR02675">
    <property type="entry name" value="tape_meas_nterm"/>
    <property type="match status" value="1"/>
</dbReference>
<sequence>MMTVMRELVTMLRYQVDNSGLRQYQATGTGIVNRMRRGLGAVRDIGLGVGEGLRDGLRDALGSQNALNEAQQQSTQEVKKTGQEYSRLGNIIRTAMALLSVRQIVNWIDSWGQMEARMKQATASAEEYANADKELARISRLTYKSYNDNAELFVRTRRVMSDLGKSTQDTIDLTEAMSLGMALSSTAADKQGASVDALSKSIMQGKIGTDQFQTIQAGMPRLFTALADGLGMNTVQLNAYVKAGKLTTEKMLPALQSQLAKMRVEAEDMPVTVNDAMTVMNDAAQRFFGKTLTIGRRAILATTRTIEFLADNIEDVAKAIALLGATWAINSARVALAGAAASAGGLLAAIRNARIAAVALALPLLKIAAILATIYLVGQDILVWLEGGDSLLGRLVGGSEEWRTQLDAIMAPAKEIGSLLNLIVLEIGRAVAGQFEFANGFEVIVAAVKISLTAILAVFAWWLETGKHFLAAFLAVLRGDWDEATEHIIAGIKSMAQPLIWLKDQAIDVMKSIGNAIEEWIMGKLDKAKKAIASVLPDVSGITDRASNWASDVANRGRALFGIAPAQAQVAGATAVSQVVNNDLGGITVNAPGADPASVGRAAQTGAGQAMNSFGVPFGPSIPMVEASP</sequence>